<evidence type="ECO:0000313" key="4">
    <source>
        <dbReference type="Proteomes" id="UP001143364"/>
    </source>
</evidence>
<comment type="caution">
    <text evidence="3">The sequence shown here is derived from an EMBL/GenBank/DDBJ whole genome shotgun (WGS) entry which is preliminary data.</text>
</comment>
<evidence type="ECO:0000313" key="3">
    <source>
        <dbReference type="EMBL" id="GLK77650.1"/>
    </source>
</evidence>
<dbReference type="Proteomes" id="UP001143364">
    <property type="component" value="Unassembled WGS sequence"/>
</dbReference>
<organism evidence="3 4">
    <name type="scientific">Methylopila jiangsuensis</name>
    <dbReference type="NCBI Taxonomy" id="586230"/>
    <lineage>
        <taxon>Bacteria</taxon>
        <taxon>Pseudomonadati</taxon>
        <taxon>Pseudomonadota</taxon>
        <taxon>Alphaproteobacteria</taxon>
        <taxon>Hyphomicrobiales</taxon>
        <taxon>Methylopilaceae</taxon>
        <taxon>Methylopila</taxon>
    </lineage>
</organism>
<protein>
    <recommendedName>
        <fullName evidence="5">RxLR effector protein</fullName>
    </recommendedName>
</protein>
<gene>
    <name evidence="3" type="ORF">GCM10008171_29040</name>
</gene>
<feature type="compositionally biased region" description="Basic and acidic residues" evidence="1">
    <location>
        <begin position="69"/>
        <end position="87"/>
    </location>
</feature>
<feature type="region of interest" description="Disordered" evidence="1">
    <location>
        <begin position="60"/>
        <end position="87"/>
    </location>
</feature>
<evidence type="ECO:0008006" key="5">
    <source>
        <dbReference type="Google" id="ProtNLM"/>
    </source>
</evidence>
<dbReference type="EMBL" id="BSFK01000016">
    <property type="protein sequence ID" value="GLK77650.1"/>
    <property type="molecule type" value="Genomic_DNA"/>
</dbReference>
<evidence type="ECO:0000256" key="2">
    <source>
        <dbReference type="SAM" id="SignalP"/>
    </source>
</evidence>
<reference evidence="3" key="1">
    <citation type="journal article" date="2014" name="Int. J. Syst. Evol. Microbiol.">
        <title>Complete genome sequence of Corynebacterium casei LMG S-19264T (=DSM 44701T), isolated from a smear-ripened cheese.</title>
        <authorList>
            <consortium name="US DOE Joint Genome Institute (JGI-PGF)"/>
            <person name="Walter F."/>
            <person name="Albersmeier A."/>
            <person name="Kalinowski J."/>
            <person name="Ruckert C."/>
        </authorList>
    </citation>
    <scope>NUCLEOTIDE SEQUENCE</scope>
    <source>
        <strain evidence="3">VKM B-2555</strain>
    </source>
</reference>
<dbReference type="AlphaFoldDB" id="A0A9W6N4T4"/>
<proteinExistence type="predicted"/>
<feature type="chain" id="PRO_5040776610" description="RxLR effector protein" evidence="2">
    <location>
        <begin position="23"/>
        <end position="87"/>
    </location>
</feature>
<sequence>MDMKTFVMASLVLIGSIGAALAADTTIPNSTNQHGRDREDFYASIPKIGELMKGSLVREKSPEQLSANTHDHSAGDGKHDANRVMTR</sequence>
<keyword evidence="2" id="KW-0732">Signal</keyword>
<name>A0A9W6N4T4_9HYPH</name>
<reference evidence="3" key="2">
    <citation type="submission" date="2023-01" db="EMBL/GenBank/DDBJ databases">
        <authorList>
            <person name="Sun Q."/>
            <person name="Evtushenko L."/>
        </authorList>
    </citation>
    <scope>NUCLEOTIDE SEQUENCE</scope>
    <source>
        <strain evidence="3">VKM B-2555</strain>
    </source>
</reference>
<keyword evidence="4" id="KW-1185">Reference proteome</keyword>
<accession>A0A9W6N4T4</accession>
<feature type="signal peptide" evidence="2">
    <location>
        <begin position="1"/>
        <end position="22"/>
    </location>
</feature>
<evidence type="ECO:0000256" key="1">
    <source>
        <dbReference type="SAM" id="MobiDB-lite"/>
    </source>
</evidence>